<accession>A0A8H7ALJ2</accession>
<feature type="domain" description="Asl1-like glycosyl hydrolase catalytic" evidence="3">
    <location>
        <begin position="306"/>
        <end position="535"/>
    </location>
</feature>
<feature type="compositionally biased region" description="Basic residues" evidence="1">
    <location>
        <begin position="20"/>
        <end position="29"/>
    </location>
</feature>
<feature type="compositionally biased region" description="Polar residues" evidence="1">
    <location>
        <begin position="151"/>
        <end position="168"/>
    </location>
</feature>
<keyword evidence="2" id="KW-0732">Signal</keyword>
<evidence type="ECO:0000256" key="2">
    <source>
        <dbReference type="SAM" id="SignalP"/>
    </source>
</evidence>
<protein>
    <recommendedName>
        <fullName evidence="3">Asl1-like glycosyl hydrolase catalytic domain-containing protein</fullName>
    </recommendedName>
</protein>
<dbReference type="InterPro" id="IPR024655">
    <property type="entry name" value="Asl1_glyco_hydro_catalytic"/>
</dbReference>
<dbReference type="SUPFAM" id="SSF51445">
    <property type="entry name" value="(Trans)glycosidases"/>
    <property type="match status" value="1"/>
</dbReference>
<keyword evidence="5" id="KW-1185">Reference proteome</keyword>
<reference evidence="4" key="1">
    <citation type="submission" date="2020-02" db="EMBL/GenBank/DDBJ databases">
        <authorList>
            <person name="Palmer J.M."/>
        </authorList>
    </citation>
    <scope>NUCLEOTIDE SEQUENCE</scope>
    <source>
        <strain evidence="4">EPUS1.4</strain>
        <tissue evidence="4">Thallus</tissue>
    </source>
</reference>
<name>A0A8H7ALJ2_9EURO</name>
<dbReference type="InterPro" id="IPR017853">
    <property type="entry name" value="GH"/>
</dbReference>
<dbReference type="PANTHER" id="PTHR34154:SF10">
    <property type="entry name" value="ASL1-LIKE GLYCOSYL HYDROLASE CATALYTIC DOMAIN-CONTAINING PROTEIN"/>
    <property type="match status" value="1"/>
</dbReference>
<proteinExistence type="predicted"/>
<dbReference type="InterPro" id="IPR053183">
    <property type="entry name" value="ASL1"/>
</dbReference>
<dbReference type="OrthoDB" id="43654at2759"/>
<dbReference type="Pfam" id="PF11790">
    <property type="entry name" value="Glyco_hydro_cc"/>
    <property type="match status" value="1"/>
</dbReference>
<dbReference type="EMBL" id="JAACFV010000022">
    <property type="protein sequence ID" value="KAF7511263.1"/>
    <property type="molecule type" value="Genomic_DNA"/>
</dbReference>
<dbReference type="GO" id="GO:0071966">
    <property type="term" value="P:fungal-type cell wall polysaccharide metabolic process"/>
    <property type="evidence" value="ECO:0007669"/>
    <property type="project" value="TreeGrafter"/>
</dbReference>
<gene>
    <name evidence="4" type="ORF">GJ744_005160</name>
</gene>
<evidence type="ECO:0000313" key="5">
    <source>
        <dbReference type="Proteomes" id="UP000606974"/>
    </source>
</evidence>
<organism evidence="4 5">
    <name type="scientific">Endocarpon pusillum</name>
    <dbReference type="NCBI Taxonomy" id="364733"/>
    <lineage>
        <taxon>Eukaryota</taxon>
        <taxon>Fungi</taxon>
        <taxon>Dikarya</taxon>
        <taxon>Ascomycota</taxon>
        <taxon>Pezizomycotina</taxon>
        <taxon>Eurotiomycetes</taxon>
        <taxon>Chaetothyriomycetidae</taxon>
        <taxon>Verrucariales</taxon>
        <taxon>Verrucariaceae</taxon>
        <taxon>Endocarpon</taxon>
    </lineage>
</organism>
<feature type="signal peptide" evidence="2">
    <location>
        <begin position="1"/>
        <end position="17"/>
    </location>
</feature>
<feature type="region of interest" description="Disordered" evidence="1">
    <location>
        <begin position="19"/>
        <end position="43"/>
    </location>
</feature>
<dbReference type="PANTHER" id="PTHR34154">
    <property type="entry name" value="ALKALI-SENSITIVE LINKAGE PROTEIN 1"/>
    <property type="match status" value="1"/>
</dbReference>
<sequence length="537" mass="54955">MLFKTIVVLALAASVMAHPRANRSRHGHGGKATGSGNVAAPTGGKYSKGNSTYGYGPTGTGFVTGTSIVVPTKIPAESPVDTAISPESDVSCIAGSGSTTTVYSTDVVTMTVTAEQTTTVRNPSAPFSSLTSSYGVSNMTATGTGGVAPSSIVSPSGTTSYPPSNLAPTSSSTISSDESTVEVISITSTETSSAASYESSAESISDITSTTSAAPVETSESPVEGSSTTSAAPVKTSESPVEGSSTTSAAPVKTSESPVEGSSTTSAAPVKTSESPVEGSDDSYPSSSMQGPGAFYQVPSGTSKRGLVYNSAALTGAFAGQAISWAYNWGDRPDGTLAPGIEFVPMLWGQKRFGDWDASAKSALAAGAKHLLSFNEPDLAEQANMNGATAAAAHIKYMNPYAGQAKIGSPGVTNGGPLGGTDGMGLSWLRKFFDSCNGNCKVDFVAFHWYDSADNVAYFKNYVSDVIKLAQEKGVQKVWLTEFAAAGSNEQIAKFLAEVLPWMDSNDAIERYAYFMCSDGSLVNGNSLSAVGKAYAG</sequence>
<feature type="region of interest" description="Disordered" evidence="1">
    <location>
        <begin position="143"/>
        <end position="297"/>
    </location>
</feature>
<feature type="compositionally biased region" description="Low complexity" evidence="1">
    <location>
        <begin position="169"/>
        <end position="214"/>
    </location>
</feature>
<dbReference type="AlphaFoldDB" id="A0A8H7ALJ2"/>
<dbReference type="GO" id="GO:0009277">
    <property type="term" value="C:fungal-type cell wall"/>
    <property type="evidence" value="ECO:0007669"/>
    <property type="project" value="TreeGrafter"/>
</dbReference>
<feature type="compositionally biased region" description="Polar residues" evidence="1">
    <location>
        <begin position="218"/>
        <end position="275"/>
    </location>
</feature>
<dbReference type="Proteomes" id="UP000606974">
    <property type="component" value="Unassembled WGS sequence"/>
</dbReference>
<evidence type="ECO:0000313" key="4">
    <source>
        <dbReference type="EMBL" id="KAF7511263.1"/>
    </source>
</evidence>
<dbReference type="Gene3D" id="3.20.20.80">
    <property type="entry name" value="Glycosidases"/>
    <property type="match status" value="1"/>
</dbReference>
<feature type="chain" id="PRO_5034817879" description="Asl1-like glycosyl hydrolase catalytic domain-containing protein" evidence="2">
    <location>
        <begin position="18"/>
        <end position="537"/>
    </location>
</feature>
<comment type="caution">
    <text evidence="4">The sequence shown here is derived from an EMBL/GenBank/DDBJ whole genome shotgun (WGS) entry which is preliminary data.</text>
</comment>
<evidence type="ECO:0000259" key="3">
    <source>
        <dbReference type="Pfam" id="PF11790"/>
    </source>
</evidence>
<evidence type="ECO:0000256" key="1">
    <source>
        <dbReference type="SAM" id="MobiDB-lite"/>
    </source>
</evidence>